<protein>
    <recommendedName>
        <fullName evidence="3">Peptidase M20 domain-containing protein 2</fullName>
    </recommendedName>
</protein>
<evidence type="ECO:0000313" key="2">
    <source>
        <dbReference type="Proteomes" id="UP000821837"/>
    </source>
</evidence>
<proteinExistence type="predicted"/>
<reference evidence="1" key="1">
    <citation type="journal article" date="2020" name="Cell">
        <title>Large-Scale Comparative Analyses of Tick Genomes Elucidate Their Genetic Diversity and Vector Capacities.</title>
        <authorList>
            <consortium name="Tick Genome and Microbiome Consortium (TIGMIC)"/>
            <person name="Jia N."/>
            <person name="Wang J."/>
            <person name="Shi W."/>
            <person name="Du L."/>
            <person name="Sun Y."/>
            <person name="Zhan W."/>
            <person name="Jiang J.F."/>
            <person name="Wang Q."/>
            <person name="Zhang B."/>
            <person name="Ji P."/>
            <person name="Bell-Sakyi L."/>
            <person name="Cui X.M."/>
            <person name="Yuan T.T."/>
            <person name="Jiang B.G."/>
            <person name="Yang W.F."/>
            <person name="Lam T.T."/>
            <person name="Chang Q.C."/>
            <person name="Ding S.J."/>
            <person name="Wang X.J."/>
            <person name="Zhu J.G."/>
            <person name="Ruan X.D."/>
            <person name="Zhao L."/>
            <person name="Wei J.T."/>
            <person name="Ye R.Z."/>
            <person name="Que T.C."/>
            <person name="Du C.H."/>
            <person name="Zhou Y.H."/>
            <person name="Cheng J.X."/>
            <person name="Dai P.F."/>
            <person name="Guo W.B."/>
            <person name="Han X.H."/>
            <person name="Huang E.J."/>
            <person name="Li L.F."/>
            <person name="Wei W."/>
            <person name="Gao Y.C."/>
            <person name="Liu J.Z."/>
            <person name="Shao H.Z."/>
            <person name="Wang X."/>
            <person name="Wang C.C."/>
            <person name="Yang T.C."/>
            <person name="Huo Q.B."/>
            <person name="Li W."/>
            <person name="Chen H.Y."/>
            <person name="Chen S.E."/>
            <person name="Zhou L.G."/>
            <person name="Ni X.B."/>
            <person name="Tian J.H."/>
            <person name="Sheng Y."/>
            <person name="Liu T."/>
            <person name="Pan Y.S."/>
            <person name="Xia L.Y."/>
            <person name="Li J."/>
            <person name="Zhao F."/>
            <person name="Cao W.C."/>
        </authorList>
    </citation>
    <scope>NUCLEOTIDE SEQUENCE</scope>
    <source>
        <strain evidence="1">Rsan-2018</strain>
    </source>
</reference>
<dbReference type="GO" id="GO:0016805">
    <property type="term" value="F:dipeptidase activity"/>
    <property type="evidence" value="ECO:0007669"/>
    <property type="project" value="TreeGrafter"/>
</dbReference>
<dbReference type="Gene3D" id="3.30.70.360">
    <property type="match status" value="2"/>
</dbReference>
<evidence type="ECO:0008006" key="3">
    <source>
        <dbReference type="Google" id="ProtNLM"/>
    </source>
</evidence>
<dbReference type="Gene3D" id="3.40.630.10">
    <property type="entry name" value="Zn peptidases"/>
    <property type="match status" value="2"/>
</dbReference>
<organism evidence="1 2">
    <name type="scientific">Rhipicephalus sanguineus</name>
    <name type="common">Brown dog tick</name>
    <name type="synonym">Ixodes sanguineus</name>
    <dbReference type="NCBI Taxonomy" id="34632"/>
    <lineage>
        <taxon>Eukaryota</taxon>
        <taxon>Metazoa</taxon>
        <taxon>Ecdysozoa</taxon>
        <taxon>Arthropoda</taxon>
        <taxon>Chelicerata</taxon>
        <taxon>Arachnida</taxon>
        <taxon>Acari</taxon>
        <taxon>Parasitiformes</taxon>
        <taxon>Ixodida</taxon>
        <taxon>Ixodoidea</taxon>
        <taxon>Ixodidae</taxon>
        <taxon>Rhipicephalinae</taxon>
        <taxon>Rhipicephalus</taxon>
        <taxon>Rhipicephalus</taxon>
    </lineage>
</organism>
<reference evidence="1" key="2">
    <citation type="submission" date="2021-09" db="EMBL/GenBank/DDBJ databases">
        <authorList>
            <person name="Jia N."/>
            <person name="Wang J."/>
            <person name="Shi W."/>
            <person name="Du L."/>
            <person name="Sun Y."/>
            <person name="Zhan W."/>
            <person name="Jiang J."/>
            <person name="Wang Q."/>
            <person name="Zhang B."/>
            <person name="Ji P."/>
            <person name="Sakyi L.B."/>
            <person name="Cui X."/>
            <person name="Yuan T."/>
            <person name="Jiang B."/>
            <person name="Yang W."/>
            <person name="Lam T.T.-Y."/>
            <person name="Chang Q."/>
            <person name="Ding S."/>
            <person name="Wang X."/>
            <person name="Zhu J."/>
            <person name="Ruan X."/>
            <person name="Zhao L."/>
            <person name="Wei J."/>
            <person name="Que T."/>
            <person name="Du C."/>
            <person name="Cheng J."/>
            <person name="Dai P."/>
            <person name="Han X."/>
            <person name="Huang E."/>
            <person name="Gao Y."/>
            <person name="Liu J."/>
            <person name="Shao H."/>
            <person name="Ye R."/>
            <person name="Li L."/>
            <person name="Wei W."/>
            <person name="Wang X."/>
            <person name="Wang C."/>
            <person name="Huo Q."/>
            <person name="Li W."/>
            <person name="Guo W."/>
            <person name="Chen H."/>
            <person name="Chen S."/>
            <person name="Zhou L."/>
            <person name="Zhou L."/>
            <person name="Ni X."/>
            <person name="Tian J."/>
            <person name="Zhou Y."/>
            <person name="Sheng Y."/>
            <person name="Liu T."/>
            <person name="Pan Y."/>
            <person name="Xia L."/>
            <person name="Li J."/>
            <person name="Zhao F."/>
            <person name="Cao W."/>
        </authorList>
    </citation>
    <scope>NUCLEOTIDE SEQUENCE</scope>
    <source>
        <strain evidence="1">Rsan-2018</strain>
        <tissue evidence="1">Larvae</tissue>
    </source>
</reference>
<dbReference type="AlphaFoldDB" id="A0A9D4SWN6"/>
<dbReference type="PANTHER" id="PTHR30575:SF0">
    <property type="entry name" value="XAA-ARG DIPEPTIDASE"/>
    <property type="match status" value="1"/>
</dbReference>
<comment type="caution">
    <text evidence="1">The sequence shown here is derived from an EMBL/GenBank/DDBJ whole genome shotgun (WGS) entry which is preliminary data.</text>
</comment>
<dbReference type="OrthoDB" id="6495636at2759"/>
<dbReference type="EMBL" id="JABSTV010001251">
    <property type="protein sequence ID" value="KAH7952162.1"/>
    <property type="molecule type" value="Genomic_DNA"/>
</dbReference>
<name>A0A9D4SWN6_RHISA</name>
<evidence type="ECO:0000313" key="1">
    <source>
        <dbReference type="EMBL" id="KAH7952162.1"/>
    </source>
</evidence>
<dbReference type="PANTHER" id="PTHR30575">
    <property type="entry name" value="PEPTIDASE M20"/>
    <property type="match status" value="1"/>
</dbReference>
<dbReference type="InterPro" id="IPR052030">
    <property type="entry name" value="Peptidase_M20/M20A_hydrolases"/>
</dbReference>
<sequence length="389" mass="42291">MAAGSEEREREQRWRALSEQLLREPELAFHEQRAHDLICAELTREGFAVQRNYVFSTGFRAEYKQPPEPAPVDGVAVALVCEYDALPGLGHACGHNLVAAGTLAAASAIRRCMEKERVNGRLVVLGVPGSEAARPRCKSRLLDEGALTGLTALLALHPTSPRDPSLCPAIEQESVAGQWLDVRFHGPASVDAAVLLYWILASRCRGVVSRGGSNPCEPTTLAESQYVLVAPDDATLCERRQMAEDALLGVAKATGCFFECRFGKPRPRPVFNRVLEQLYSEQVLKTGVAPSWFSCSSGQWYGAWSDWGRVSRALPCLRATYIVPGALGPPHSRAFAEVVASPPALNATFEAAEALAATALKVLEQRDDSLVSQHLLQQARIHVPPTRAH</sequence>
<keyword evidence="2" id="KW-1185">Reference proteome</keyword>
<dbReference type="Proteomes" id="UP000821837">
    <property type="component" value="Chromosome 5"/>
</dbReference>
<accession>A0A9D4SWN6</accession>
<gene>
    <name evidence="1" type="ORF">HPB52_019670</name>
</gene>
<dbReference type="SUPFAM" id="SSF53187">
    <property type="entry name" value="Zn-dependent exopeptidases"/>
    <property type="match status" value="1"/>
</dbReference>
<dbReference type="VEuPathDB" id="VectorBase:RSAN_033635"/>